<evidence type="ECO:0000256" key="9">
    <source>
        <dbReference type="ARBA" id="ARBA00032349"/>
    </source>
</evidence>
<sequence>MEFSKKTRELSIKKMQERTLDLLIIGGGITGAGVALQAAASGLDTGLIEMQDFAEGTSSRSTKLVHGGLRYLKQFDVEVVSDTVSERAVVQQIAPHIPKPDPMLLPVYDEDGATFSLFRLKVAMDLYDLLAGINNTPAANKVLSKEEVLERQPNLKKEGLVGGGVYLDFRNNDARLVIENIKRANQDGALIANHVKAEGFLFDESGKITGVVARDLLTDQVFEIKARLVINTTGPWSDKVRNLSNKGTQFSQMRPTKGVHLVVDSSKIKVSQPVYFDTGLGDGRMVFVLPRENKTYFGTTDTDYTGDLEHPKVTQEDVDYLLGIVNNRFPEANITIGDIESSWAGLRPLIAGNSASDYNGGNNGTISDESFNNLIATVESYLSKEKTREDVEAAVSKLESSTSEKHLDPSAVSRGSSLDRDDNGLLTLAGGKITDYRKMAEGAMERVVDILKAEFDRSFKLINSKTYPVSGGELNPANVDSEIEAFAQLGVSRGLDSKEAHYLANLYGSNAPKVFALAHSLEQAPGLSLADTLSLHYAMRNELALSPVDFLLRRTNHMLFMRDSLDSIVEPVLDEMGRFYDWSEEEKAGYRADVEAALANNDLAELKIKKNQRGGGQDSLSPAPSF</sequence>
<evidence type="ECO:0000259" key="14">
    <source>
        <dbReference type="Pfam" id="PF16901"/>
    </source>
</evidence>
<evidence type="ECO:0000256" key="7">
    <source>
        <dbReference type="ARBA" id="ARBA00022827"/>
    </source>
</evidence>
<name>A0A150NIY7_STRMT</name>
<proteinExistence type="inferred from homology"/>
<evidence type="ECO:0000256" key="4">
    <source>
        <dbReference type="ARBA" id="ARBA00021658"/>
    </source>
</evidence>
<dbReference type="PATRIC" id="fig|28037.235.peg.1960"/>
<dbReference type="PANTHER" id="PTHR11985:SF35">
    <property type="entry name" value="ANAEROBIC GLYCEROL-3-PHOSPHATE DEHYDROGENASE SUBUNIT A"/>
    <property type="match status" value="1"/>
</dbReference>
<organism evidence="15 16">
    <name type="scientific">Streptococcus mitis</name>
    <dbReference type="NCBI Taxonomy" id="28037"/>
    <lineage>
        <taxon>Bacteria</taxon>
        <taxon>Bacillati</taxon>
        <taxon>Bacillota</taxon>
        <taxon>Bacilli</taxon>
        <taxon>Lactobacillales</taxon>
        <taxon>Streptococcaceae</taxon>
        <taxon>Streptococcus</taxon>
        <taxon>Streptococcus mitis group</taxon>
    </lineage>
</organism>
<evidence type="ECO:0000256" key="12">
    <source>
        <dbReference type="SAM" id="Phobius"/>
    </source>
</evidence>
<comment type="caution">
    <text evidence="15">The sequence shown here is derived from an EMBL/GenBank/DDBJ whole genome shotgun (WGS) entry which is preliminary data.</text>
</comment>
<evidence type="ECO:0000256" key="3">
    <source>
        <dbReference type="ARBA" id="ARBA00013104"/>
    </source>
</evidence>
<dbReference type="Proteomes" id="UP000075442">
    <property type="component" value="Unassembled WGS sequence"/>
</dbReference>
<keyword evidence="7" id="KW-0274">FAD</keyword>
<dbReference type="InterPro" id="IPR036188">
    <property type="entry name" value="FAD/NAD-bd_sf"/>
</dbReference>
<dbReference type="Gene3D" id="1.10.8.870">
    <property type="entry name" value="Alpha-glycerophosphate oxidase, cap domain"/>
    <property type="match status" value="1"/>
</dbReference>
<keyword evidence="6" id="KW-0319">Glycerol metabolism</keyword>
<feature type="transmembrane region" description="Helical" evidence="12">
    <location>
        <begin position="20"/>
        <end position="40"/>
    </location>
</feature>
<dbReference type="Gene3D" id="3.50.50.60">
    <property type="entry name" value="FAD/NAD(P)-binding domain"/>
    <property type="match status" value="2"/>
</dbReference>
<dbReference type="Pfam" id="PF16901">
    <property type="entry name" value="DAO_C"/>
    <property type="match status" value="1"/>
</dbReference>
<dbReference type="PANTHER" id="PTHR11985">
    <property type="entry name" value="GLYCEROL-3-PHOSPHATE DEHYDROGENASE"/>
    <property type="match status" value="1"/>
</dbReference>
<evidence type="ECO:0000256" key="8">
    <source>
        <dbReference type="ARBA" id="ARBA00023002"/>
    </source>
</evidence>
<keyword evidence="8 15" id="KW-0560">Oxidoreductase</keyword>
<comment type="similarity">
    <text evidence="2">Belongs to the FAD-dependent glycerol-3-phosphate dehydrogenase family.</text>
</comment>
<evidence type="ECO:0000256" key="11">
    <source>
        <dbReference type="SAM" id="MobiDB-lite"/>
    </source>
</evidence>
<evidence type="ECO:0000256" key="10">
    <source>
        <dbReference type="ARBA" id="ARBA00049503"/>
    </source>
</evidence>
<keyword evidence="12" id="KW-0472">Membrane</keyword>
<dbReference type="GO" id="GO:0004369">
    <property type="term" value="F:glycerol-3-phosphate oxidase activity"/>
    <property type="evidence" value="ECO:0007669"/>
    <property type="project" value="UniProtKB-EC"/>
</dbReference>
<dbReference type="GO" id="GO:0006071">
    <property type="term" value="P:glycerol metabolic process"/>
    <property type="evidence" value="ECO:0007669"/>
    <property type="project" value="UniProtKB-KW"/>
</dbReference>
<protein>
    <recommendedName>
        <fullName evidence="4">Alpha-glycerophosphate oxidase</fullName>
        <ecNumber evidence="3">1.1.3.21</ecNumber>
    </recommendedName>
    <alternativeName>
        <fullName evidence="9">Glycerol-3-phosphate oxidase</fullName>
    </alternativeName>
</protein>
<feature type="domain" description="Alpha-glycerophosphate oxidase C-terminal" evidence="14">
    <location>
        <begin position="465"/>
        <end position="587"/>
    </location>
</feature>
<dbReference type="NCBIfam" id="NF033461">
    <property type="entry name" value="glycerol3P_ox_1"/>
    <property type="match status" value="1"/>
</dbReference>
<feature type="region of interest" description="Disordered" evidence="11">
    <location>
        <begin position="393"/>
        <end position="418"/>
    </location>
</feature>
<dbReference type="EC" id="1.1.3.21" evidence="3"/>
<keyword evidence="5" id="KW-0285">Flavoprotein</keyword>
<evidence type="ECO:0000259" key="13">
    <source>
        <dbReference type="Pfam" id="PF01266"/>
    </source>
</evidence>
<reference evidence="15 16" key="1">
    <citation type="submission" date="2016-01" db="EMBL/GenBank/DDBJ databases">
        <title>Highly variable Streptococcus oralis 1 are common among viridans streptococci isolated from primates.</title>
        <authorList>
            <person name="Denapaite D."/>
            <person name="Rieger M."/>
            <person name="Koendgen S."/>
            <person name="Brueckner R."/>
            <person name="Ochigava I."/>
            <person name="Kappeler P."/>
            <person name="Maetz-Rensing K."/>
            <person name="Leendertz F."/>
        </authorList>
    </citation>
    <scope>NUCLEOTIDE SEQUENCE [LARGE SCALE GENOMIC DNA]</scope>
    <source>
        <strain evidence="15 16">M3-1</strain>
    </source>
</reference>
<dbReference type="SUPFAM" id="SSF54373">
    <property type="entry name" value="FAD-linked reductases, C-terminal domain"/>
    <property type="match status" value="1"/>
</dbReference>
<keyword evidence="12" id="KW-0812">Transmembrane</keyword>
<dbReference type="PROSITE" id="PS00977">
    <property type="entry name" value="FAD_G3PDH_1"/>
    <property type="match status" value="1"/>
</dbReference>
<dbReference type="Gene3D" id="3.30.9.10">
    <property type="entry name" value="D-Amino Acid Oxidase, subunit A, domain 2"/>
    <property type="match status" value="1"/>
</dbReference>
<dbReference type="InterPro" id="IPR031656">
    <property type="entry name" value="DAO_C"/>
</dbReference>
<comment type="catalytic activity">
    <reaction evidence="10">
        <text>sn-glycerol 3-phosphate + O2 = dihydroxyacetone phosphate + H2O2</text>
        <dbReference type="Rhea" id="RHEA:18369"/>
        <dbReference type="ChEBI" id="CHEBI:15379"/>
        <dbReference type="ChEBI" id="CHEBI:16240"/>
        <dbReference type="ChEBI" id="CHEBI:57597"/>
        <dbReference type="ChEBI" id="CHEBI:57642"/>
        <dbReference type="EC" id="1.1.3.21"/>
    </reaction>
</comment>
<dbReference type="PRINTS" id="PR01001">
    <property type="entry name" value="FADG3PDH"/>
</dbReference>
<dbReference type="Pfam" id="PF01266">
    <property type="entry name" value="DAO"/>
    <property type="match status" value="1"/>
</dbReference>
<comment type="cofactor">
    <cofactor evidence="1">
        <name>FAD</name>
        <dbReference type="ChEBI" id="CHEBI:57692"/>
    </cofactor>
</comment>
<gene>
    <name evidence="15" type="ORF">SMIM3I_02088</name>
</gene>
<dbReference type="SUPFAM" id="SSF51905">
    <property type="entry name" value="FAD/NAD(P)-binding domain"/>
    <property type="match status" value="1"/>
</dbReference>
<evidence type="ECO:0000256" key="2">
    <source>
        <dbReference type="ARBA" id="ARBA00007330"/>
    </source>
</evidence>
<evidence type="ECO:0000256" key="5">
    <source>
        <dbReference type="ARBA" id="ARBA00022630"/>
    </source>
</evidence>
<dbReference type="InterPro" id="IPR006076">
    <property type="entry name" value="FAD-dep_OxRdtase"/>
</dbReference>
<evidence type="ECO:0000256" key="6">
    <source>
        <dbReference type="ARBA" id="ARBA00022798"/>
    </source>
</evidence>
<feature type="domain" description="FAD dependent oxidoreductase" evidence="13">
    <location>
        <begin position="21"/>
        <end position="350"/>
    </location>
</feature>
<keyword evidence="12" id="KW-1133">Transmembrane helix</keyword>
<dbReference type="AlphaFoldDB" id="A0A150NIY7"/>
<evidence type="ECO:0000256" key="1">
    <source>
        <dbReference type="ARBA" id="ARBA00001974"/>
    </source>
</evidence>
<dbReference type="InterPro" id="IPR038299">
    <property type="entry name" value="DAO_C_sf"/>
</dbReference>
<dbReference type="GO" id="GO:0004368">
    <property type="term" value="F:glycerol-3-phosphate dehydrogenase (quinone) activity"/>
    <property type="evidence" value="ECO:0007669"/>
    <property type="project" value="InterPro"/>
</dbReference>
<evidence type="ECO:0000313" key="15">
    <source>
        <dbReference type="EMBL" id="KYF33376.1"/>
    </source>
</evidence>
<evidence type="ECO:0000313" key="16">
    <source>
        <dbReference type="Proteomes" id="UP000075442"/>
    </source>
</evidence>
<dbReference type="GO" id="GO:0046168">
    <property type="term" value="P:glycerol-3-phosphate catabolic process"/>
    <property type="evidence" value="ECO:0007669"/>
    <property type="project" value="TreeGrafter"/>
</dbReference>
<dbReference type="EMBL" id="LROU01000126">
    <property type="protein sequence ID" value="KYF33376.1"/>
    <property type="molecule type" value="Genomic_DNA"/>
</dbReference>
<accession>A0A150NIY7</accession>
<dbReference type="InterPro" id="IPR000447">
    <property type="entry name" value="G3P_DH_FAD-dep"/>
</dbReference>